<gene>
    <name evidence="3" type="ORF">D3C88_03420</name>
</gene>
<evidence type="ECO:0000259" key="2">
    <source>
        <dbReference type="PROSITE" id="PS50983"/>
    </source>
</evidence>
<feature type="domain" description="Fe/B12 periplasmic-binding" evidence="2">
    <location>
        <begin position="37"/>
        <end position="64"/>
    </location>
</feature>
<dbReference type="Gene3D" id="3.40.50.1980">
    <property type="entry name" value="Nitrogenase molybdenum iron protein domain"/>
    <property type="match status" value="1"/>
</dbReference>
<accession>A0A418GR56</accession>
<evidence type="ECO:0000313" key="3">
    <source>
        <dbReference type="EMBL" id="RIB43310.1"/>
    </source>
</evidence>
<dbReference type="SUPFAM" id="SSF53807">
    <property type="entry name" value="Helical backbone' metal receptor"/>
    <property type="match status" value="1"/>
</dbReference>
<keyword evidence="1" id="KW-0732">Signal</keyword>
<evidence type="ECO:0000256" key="1">
    <source>
        <dbReference type="SAM" id="SignalP"/>
    </source>
</evidence>
<dbReference type="AlphaFoldDB" id="A0A418GR56"/>
<name>A0A418GR56_ECOLX</name>
<dbReference type="PROSITE" id="PS50983">
    <property type="entry name" value="FE_B12_PBP"/>
    <property type="match status" value="1"/>
</dbReference>
<evidence type="ECO:0000313" key="4">
    <source>
        <dbReference type="Proteomes" id="UP000284508"/>
    </source>
</evidence>
<dbReference type="InterPro" id="IPR002491">
    <property type="entry name" value="ABC_transptr_periplasmic_BD"/>
</dbReference>
<comment type="caution">
    <text evidence="3">The sequence shown here is derived from an EMBL/GenBank/DDBJ whole genome shotgun (WGS) entry which is preliminary data.</text>
</comment>
<feature type="chain" id="PRO_5019536200" evidence="1">
    <location>
        <begin position="31"/>
        <end position="64"/>
    </location>
</feature>
<dbReference type="Proteomes" id="UP000284508">
    <property type="component" value="Unassembled WGS sequence"/>
</dbReference>
<feature type="signal peptide" evidence="1">
    <location>
        <begin position="1"/>
        <end position="30"/>
    </location>
</feature>
<reference evidence="3 4" key="1">
    <citation type="journal article" date="2018" name="BMC Microbiol.">
        <title>Genome sequencing of strains of the most prevalent clonal group of O1:K1:H7 Escherichia coli that causes neonatal meningitis in France.</title>
        <authorList>
            <person name="Geslain G."/>
            <person name="Birgy A."/>
            <person name="Adiba S."/>
            <person name="Magnan M."/>
            <person name="Courroux C."/>
            <person name="Levy C."/>
            <person name="Cohen R."/>
            <person name="Bidet P."/>
            <person name="Bonacorsi S."/>
        </authorList>
    </citation>
    <scope>NUCLEOTIDE SEQUENCE [LARGE SCALE GENOMIC DNA]</scope>
    <source>
        <strain evidence="3 4">S308</strain>
    </source>
</reference>
<proteinExistence type="predicted"/>
<feature type="non-terminal residue" evidence="3">
    <location>
        <position position="64"/>
    </location>
</feature>
<organism evidence="3 4">
    <name type="scientific">Escherichia coli</name>
    <dbReference type="NCBI Taxonomy" id="562"/>
    <lineage>
        <taxon>Bacteria</taxon>
        <taxon>Pseudomonadati</taxon>
        <taxon>Pseudomonadota</taxon>
        <taxon>Gammaproteobacteria</taxon>
        <taxon>Enterobacterales</taxon>
        <taxon>Enterobacteriaceae</taxon>
        <taxon>Escherichia</taxon>
    </lineage>
</organism>
<sequence length="64" mass="6990">MSGLPLISRRRLLTAMALSPLLWQMNTAHAAVIDPNRIVALEWLPVELLLALGIVPYGVADTIN</sequence>
<dbReference type="EMBL" id="QXHA01000194">
    <property type="protein sequence ID" value="RIB43310.1"/>
    <property type="molecule type" value="Genomic_DNA"/>
</dbReference>
<protein>
    <submittedName>
        <fullName evidence="3">Fe(3+)-hydroxamate ABC transporter substrate-binding protein FhuD</fullName>
    </submittedName>
</protein>